<comment type="caution">
    <text evidence="2">The sequence shown here is derived from an EMBL/GenBank/DDBJ whole genome shotgun (WGS) entry which is preliminary data.</text>
</comment>
<dbReference type="Proteomes" id="UP001407347">
    <property type="component" value="Unassembled WGS sequence"/>
</dbReference>
<organism evidence="2 3">
    <name type="scientific">Methylobacterium ajmalii</name>
    <dbReference type="NCBI Taxonomy" id="2738439"/>
    <lineage>
        <taxon>Bacteria</taxon>
        <taxon>Pseudomonadati</taxon>
        <taxon>Pseudomonadota</taxon>
        <taxon>Alphaproteobacteria</taxon>
        <taxon>Hyphomicrobiales</taxon>
        <taxon>Methylobacteriaceae</taxon>
        <taxon>Methylobacterium</taxon>
    </lineage>
</organism>
<feature type="region of interest" description="Disordered" evidence="1">
    <location>
        <begin position="1"/>
        <end position="25"/>
    </location>
</feature>
<dbReference type="Pfam" id="PF10932">
    <property type="entry name" value="DUF2783"/>
    <property type="match status" value="1"/>
</dbReference>
<name>A0ABU9ZWF8_9HYPH</name>
<evidence type="ECO:0000313" key="3">
    <source>
        <dbReference type="Proteomes" id="UP001407347"/>
    </source>
</evidence>
<reference evidence="2 3" key="1">
    <citation type="journal article" date="2023" name="PLoS ONE">
        <title>Complete genome assembly of Hawai'i environmental nontuberculous mycobacteria reveals unexpected co-isolation with methylobacteria.</title>
        <authorList>
            <person name="Hendrix J."/>
            <person name="Epperson L.E."/>
            <person name="Tong E.I."/>
            <person name="Chan Y.L."/>
            <person name="Hasan N.A."/>
            <person name="Dawrs S.N."/>
            <person name="Norton G.J."/>
            <person name="Virdi R."/>
            <person name="Crooks J.L."/>
            <person name="Chan E.D."/>
            <person name="Honda J.R."/>
            <person name="Strong M."/>
        </authorList>
    </citation>
    <scope>NUCLEOTIDE SEQUENCE [LARGE SCALE GENOMIC DNA]</scope>
    <source>
        <strain evidence="2 3">NJH_HI04-1</strain>
    </source>
</reference>
<dbReference type="EMBL" id="JAQYXP010000002">
    <property type="protein sequence ID" value="MEN3235536.1"/>
    <property type="molecule type" value="Genomic_DNA"/>
</dbReference>
<sequence length="87" mass="9052">MTGETMKREPGATARLRRDDGFSGGADGVYESLIRAHRGLGDDDSAALNARLVLILAHEVGDPEVVAAAITLARGSLHRAGSAPDEV</sequence>
<evidence type="ECO:0000313" key="2">
    <source>
        <dbReference type="EMBL" id="MEN3235536.1"/>
    </source>
</evidence>
<proteinExistence type="predicted"/>
<dbReference type="InterPro" id="IPR021233">
    <property type="entry name" value="DUF2783"/>
</dbReference>
<keyword evidence="3" id="KW-1185">Reference proteome</keyword>
<gene>
    <name evidence="2" type="ORF">PUR29_18285</name>
</gene>
<dbReference type="RefSeq" id="WP_145984686.1">
    <property type="nucleotide sequence ID" value="NZ_JAQYXP010000002.1"/>
</dbReference>
<feature type="compositionally biased region" description="Basic and acidic residues" evidence="1">
    <location>
        <begin position="1"/>
        <end position="21"/>
    </location>
</feature>
<protein>
    <submittedName>
        <fullName evidence="2">DUF2783 domain-containing protein</fullName>
    </submittedName>
</protein>
<accession>A0ABU9ZWF8</accession>
<evidence type="ECO:0000256" key="1">
    <source>
        <dbReference type="SAM" id="MobiDB-lite"/>
    </source>
</evidence>